<organism evidence="3">
    <name type="scientific">marine metagenome</name>
    <dbReference type="NCBI Taxonomy" id="408172"/>
    <lineage>
        <taxon>unclassified sequences</taxon>
        <taxon>metagenomes</taxon>
        <taxon>ecological metagenomes</taxon>
    </lineage>
</organism>
<dbReference type="PRINTS" id="PR00410">
    <property type="entry name" value="PHEHYDRXLASE"/>
</dbReference>
<evidence type="ECO:0000259" key="2">
    <source>
        <dbReference type="PROSITE" id="PS51384"/>
    </source>
</evidence>
<feature type="domain" description="FAD-binding FR-type" evidence="2">
    <location>
        <begin position="92"/>
        <end position="192"/>
    </location>
</feature>
<dbReference type="Gene3D" id="3.40.50.80">
    <property type="entry name" value="Nucleotide-binding domain of ferredoxin-NADP reductase (FNR) module"/>
    <property type="match status" value="1"/>
</dbReference>
<dbReference type="InterPro" id="IPR017938">
    <property type="entry name" value="Riboflavin_synthase-like_b-brl"/>
</dbReference>
<dbReference type="CDD" id="cd06189">
    <property type="entry name" value="flavin_oxioreductase"/>
    <property type="match status" value="1"/>
</dbReference>
<dbReference type="AlphaFoldDB" id="A0A382M7T8"/>
<sequence>KQNISFIVNENESILDAATRQGHNLPYGCRNGECGSCIAEIVSGSFFYNGANPEYLQQEVLGKRRALLCQARVSSDIEINANLLETETEITLKQLPCRVKSTEKLNDSVMRIILELPKTERLEFLPGQYVDFILPDGKKRSFSLANPPHENRVLEFHVRYYDGGIFSEFAFNELKNNALLRIEGPLGQFTLHNSERPIIMIAGGTGFAPIKSVVEHSLKINDPRSIHFYWGARSKSDLYLNKIASQWAKKYPHITYTPVLSEIDNLENWSGKTGYVHEAVLEDYSDLSDHDVYACGPPPMIDAIVSTFPEYHLREGSLFSDSFEFAKE</sequence>
<dbReference type="InterPro" id="IPR008333">
    <property type="entry name" value="Cbr1-like_FAD-bd_dom"/>
</dbReference>
<dbReference type="GO" id="GO:0051537">
    <property type="term" value="F:2 iron, 2 sulfur cluster binding"/>
    <property type="evidence" value="ECO:0007669"/>
    <property type="project" value="InterPro"/>
</dbReference>
<dbReference type="Pfam" id="PF00111">
    <property type="entry name" value="Fer2"/>
    <property type="match status" value="1"/>
</dbReference>
<dbReference type="PANTHER" id="PTHR47354:SF5">
    <property type="entry name" value="PROTEIN RFBI"/>
    <property type="match status" value="1"/>
</dbReference>
<dbReference type="GO" id="GO:0016491">
    <property type="term" value="F:oxidoreductase activity"/>
    <property type="evidence" value="ECO:0007669"/>
    <property type="project" value="InterPro"/>
</dbReference>
<feature type="non-terminal residue" evidence="3">
    <location>
        <position position="1"/>
    </location>
</feature>
<gene>
    <name evidence="3" type="ORF">METZ01_LOCUS297803</name>
</gene>
<dbReference type="Gene3D" id="3.10.20.30">
    <property type="match status" value="1"/>
</dbReference>
<accession>A0A382M7T8</accession>
<dbReference type="PROSITE" id="PS00197">
    <property type="entry name" value="2FE2S_FER_1"/>
    <property type="match status" value="1"/>
</dbReference>
<reference evidence="3" key="1">
    <citation type="submission" date="2018-05" db="EMBL/GenBank/DDBJ databases">
        <authorList>
            <person name="Lanie J.A."/>
            <person name="Ng W.-L."/>
            <person name="Kazmierczak K.M."/>
            <person name="Andrzejewski T.M."/>
            <person name="Davidsen T.M."/>
            <person name="Wayne K.J."/>
            <person name="Tettelin H."/>
            <person name="Glass J.I."/>
            <person name="Rusch D."/>
            <person name="Podicherti R."/>
            <person name="Tsui H.-C.T."/>
            <person name="Winkler M.E."/>
        </authorList>
    </citation>
    <scope>NUCLEOTIDE SEQUENCE</scope>
</reference>
<evidence type="ECO:0000313" key="3">
    <source>
        <dbReference type="EMBL" id="SVC44949.1"/>
    </source>
</evidence>
<dbReference type="SUPFAM" id="SSF54292">
    <property type="entry name" value="2Fe-2S ferredoxin-like"/>
    <property type="match status" value="1"/>
</dbReference>
<protein>
    <recommendedName>
        <fullName evidence="4">CDP-6-deoxy-delta-3,4-glucoseen reductase</fullName>
    </recommendedName>
</protein>
<dbReference type="Pfam" id="PF00970">
    <property type="entry name" value="FAD_binding_6"/>
    <property type="match status" value="1"/>
</dbReference>
<dbReference type="CDD" id="cd00207">
    <property type="entry name" value="fer2"/>
    <property type="match status" value="1"/>
</dbReference>
<dbReference type="InterPro" id="IPR001041">
    <property type="entry name" value="2Fe-2S_ferredoxin-type"/>
</dbReference>
<dbReference type="SUPFAM" id="SSF63380">
    <property type="entry name" value="Riboflavin synthase domain-like"/>
    <property type="match status" value="1"/>
</dbReference>
<dbReference type="InterPro" id="IPR039261">
    <property type="entry name" value="FNR_nucleotide-bd"/>
</dbReference>
<dbReference type="EMBL" id="UINC01091855">
    <property type="protein sequence ID" value="SVC44949.1"/>
    <property type="molecule type" value="Genomic_DNA"/>
</dbReference>
<dbReference type="InterPro" id="IPR006058">
    <property type="entry name" value="2Fe2S_fd_BS"/>
</dbReference>
<dbReference type="Gene3D" id="2.40.30.10">
    <property type="entry name" value="Translation factors"/>
    <property type="match status" value="1"/>
</dbReference>
<dbReference type="PROSITE" id="PS51384">
    <property type="entry name" value="FAD_FR"/>
    <property type="match status" value="1"/>
</dbReference>
<name>A0A382M7T8_9ZZZZ</name>
<dbReference type="InterPro" id="IPR012675">
    <property type="entry name" value="Beta-grasp_dom_sf"/>
</dbReference>
<dbReference type="SUPFAM" id="SSF52343">
    <property type="entry name" value="Ferredoxin reductase-like, C-terminal NADP-linked domain"/>
    <property type="match status" value="1"/>
</dbReference>
<feature type="domain" description="2Fe-2S ferredoxin-type" evidence="1">
    <location>
        <begin position="1"/>
        <end position="85"/>
    </location>
</feature>
<dbReference type="InterPro" id="IPR017927">
    <property type="entry name" value="FAD-bd_FR_type"/>
</dbReference>
<dbReference type="Pfam" id="PF00175">
    <property type="entry name" value="NAD_binding_1"/>
    <property type="match status" value="1"/>
</dbReference>
<dbReference type="InterPro" id="IPR050415">
    <property type="entry name" value="MRET"/>
</dbReference>
<dbReference type="InterPro" id="IPR001709">
    <property type="entry name" value="Flavoprot_Pyr_Nucl_cyt_Rdtase"/>
</dbReference>
<evidence type="ECO:0000259" key="1">
    <source>
        <dbReference type="PROSITE" id="PS51085"/>
    </source>
</evidence>
<dbReference type="PANTHER" id="PTHR47354">
    <property type="entry name" value="NADH OXIDOREDUCTASE HCR"/>
    <property type="match status" value="1"/>
</dbReference>
<dbReference type="PRINTS" id="PR00371">
    <property type="entry name" value="FPNCR"/>
</dbReference>
<dbReference type="InterPro" id="IPR001433">
    <property type="entry name" value="OxRdtase_FAD/NAD-bd"/>
</dbReference>
<evidence type="ECO:0008006" key="4">
    <source>
        <dbReference type="Google" id="ProtNLM"/>
    </source>
</evidence>
<proteinExistence type="predicted"/>
<dbReference type="InterPro" id="IPR036010">
    <property type="entry name" value="2Fe-2S_ferredoxin-like_sf"/>
</dbReference>
<dbReference type="PROSITE" id="PS51085">
    <property type="entry name" value="2FE2S_FER_2"/>
    <property type="match status" value="1"/>
</dbReference>